<feature type="binding site" evidence="8">
    <location>
        <begin position="312"/>
        <end position="313"/>
    </location>
    <ligand>
        <name>FMN</name>
        <dbReference type="ChEBI" id="CHEBI:58210"/>
    </ligand>
</feature>
<dbReference type="InterPro" id="IPR008259">
    <property type="entry name" value="FMN_hydac_DH_AS"/>
</dbReference>
<evidence type="ECO:0000256" key="5">
    <source>
        <dbReference type="ARBA" id="ARBA00029325"/>
    </source>
</evidence>
<evidence type="ECO:0000259" key="9">
    <source>
        <dbReference type="PROSITE" id="PS51349"/>
    </source>
</evidence>
<evidence type="ECO:0000256" key="7">
    <source>
        <dbReference type="PIRSR" id="PIRSR000138-1"/>
    </source>
</evidence>
<dbReference type="PROSITE" id="PS51349">
    <property type="entry name" value="FMN_HYDROXY_ACID_DH_2"/>
    <property type="match status" value="1"/>
</dbReference>
<evidence type="ECO:0000256" key="3">
    <source>
        <dbReference type="ARBA" id="ARBA00023002"/>
    </source>
</evidence>
<gene>
    <name evidence="10" type="ORF">HHI36_005967</name>
</gene>
<dbReference type="PIRSF" id="PIRSF000138">
    <property type="entry name" value="Al-hdrx_acd_dh"/>
    <property type="match status" value="1"/>
</dbReference>
<evidence type="ECO:0000256" key="6">
    <source>
        <dbReference type="ARBA" id="ARBA00029327"/>
    </source>
</evidence>
<evidence type="ECO:0000256" key="2">
    <source>
        <dbReference type="ARBA" id="ARBA00013087"/>
    </source>
</evidence>
<feature type="binding site" evidence="8">
    <location>
        <position position="256"/>
    </location>
    <ligand>
        <name>FMN</name>
        <dbReference type="ChEBI" id="CHEBI:58210"/>
    </ligand>
</feature>
<evidence type="ECO:0000313" key="10">
    <source>
        <dbReference type="EMBL" id="KAL3282802.1"/>
    </source>
</evidence>
<feature type="binding site" evidence="8">
    <location>
        <position position="26"/>
    </location>
    <ligand>
        <name>glyoxylate</name>
        <dbReference type="ChEBI" id="CHEBI:36655"/>
    </ligand>
</feature>
<evidence type="ECO:0000256" key="4">
    <source>
        <dbReference type="ARBA" id="ARBA00024042"/>
    </source>
</evidence>
<dbReference type="GO" id="GO:0003973">
    <property type="term" value="F:(S)-2-hydroxy-acid oxidase activity"/>
    <property type="evidence" value="ECO:0007669"/>
    <property type="project" value="UniProtKB-EC"/>
</dbReference>
<feature type="binding site" evidence="8">
    <location>
        <begin position="289"/>
        <end position="293"/>
    </location>
    <ligand>
        <name>FMN</name>
        <dbReference type="ChEBI" id="CHEBI:58210"/>
    </ligand>
</feature>
<feature type="domain" description="FMN hydroxy acid dehydrogenase" evidence="9">
    <location>
        <begin position="1"/>
        <end position="363"/>
    </location>
</feature>
<sequence>MGDNFACLDDFEKHALSVLPKNALDYYTSGAGAQTTLEDNKRAFSRYKIRPRFLRDVSKRDLSTTVLGEKITMPIGISPTAMQRMAHPEGELANARAVEAMGTIYILSTLATCSIEEVAQAAPKCVKWFQLFIFRDRSVTIDLVQRAEKAGFKAFVLTLDVPVFGIRLADVRNRFTMPPHLALKNFTSLSMTKFDEKIEGSRLTGYVASLFDDTSNWEDIKWLKTITFLPILLKGILTAEDAVLAVNHHVDGIVVSNHGGRQLDGTFASIDVLEEIVNAVGNKIEVYLDGGIRDGTDVFKALALGAKMVFMGRPALWGLACNGEEGVKQILRIIRHEFDTTLALCGCCNVGEIEREMVVHECHHSKS</sequence>
<feature type="binding site" evidence="8">
    <location>
        <position position="261"/>
    </location>
    <ligand>
        <name>glyoxylate</name>
        <dbReference type="ChEBI" id="CHEBI:36655"/>
    </ligand>
</feature>
<organism evidence="10 11">
    <name type="scientific">Cryptolaemus montrouzieri</name>
    <dbReference type="NCBI Taxonomy" id="559131"/>
    <lineage>
        <taxon>Eukaryota</taxon>
        <taxon>Metazoa</taxon>
        <taxon>Ecdysozoa</taxon>
        <taxon>Arthropoda</taxon>
        <taxon>Hexapoda</taxon>
        <taxon>Insecta</taxon>
        <taxon>Pterygota</taxon>
        <taxon>Neoptera</taxon>
        <taxon>Endopterygota</taxon>
        <taxon>Coleoptera</taxon>
        <taxon>Polyphaga</taxon>
        <taxon>Cucujiformia</taxon>
        <taxon>Coccinelloidea</taxon>
        <taxon>Coccinellidae</taxon>
        <taxon>Scymninae</taxon>
        <taxon>Scymnini</taxon>
        <taxon>Cryptolaemus</taxon>
    </lineage>
</organism>
<feature type="binding site" evidence="8">
    <location>
        <position position="234"/>
    </location>
    <ligand>
        <name>FMN</name>
        <dbReference type="ChEBI" id="CHEBI:58210"/>
    </ligand>
</feature>
<dbReference type="PANTHER" id="PTHR10578">
    <property type="entry name" value="S -2-HYDROXY-ACID OXIDASE-RELATED"/>
    <property type="match status" value="1"/>
</dbReference>
<feature type="binding site" evidence="8">
    <location>
        <position position="158"/>
    </location>
    <ligand>
        <name>FMN</name>
        <dbReference type="ChEBI" id="CHEBI:58210"/>
    </ligand>
</feature>
<dbReference type="Pfam" id="PF01070">
    <property type="entry name" value="FMN_dh"/>
    <property type="match status" value="1"/>
</dbReference>
<dbReference type="InterPro" id="IPR037396">
    <property type="entry name" value="FMN_HAD"/>
</dbReference>
<feature type="binding site" evidence="8">
    <location>
        <position position="130"/>
    </location>
    <ligand>
        <name>FMN</name>
        <dbReference type="ChEBI" id="CHEBI:58210"/>
    </ligand>
</feature>
<evidence type="ECO:0000313" key="11">
    <source>
        <dbReference type="Proteomes" id="UP001516400"/>
    </source>
</evidence>
<keyword evidence="8" id="KW-0285">Flavoprotein</keyword>
<dbReference type="PROSITE" id="PS00557">
    <property type="entry name" value="FMN_HYDROXY_ACID_DH_1"/>
    <property type="match status" value="1"/>
</dbReference>
<feature type="binding site" evidence="8">
    <location>
        <position position="167"/>
    </location>
    <ligand>
        <name>glyoxylate</name>
        <dbReference type="ChEBI" id="CHEBI:36655"/>
    </ligand>
</feature>
<dbReference type="InterPro" id="IPR000262">
    <property type="entry name" value="FMN-dep_DH"/>
</dbReference>
<feature type="active site" description="Proton acceptor" evidence="7">
    <location>
        <position position="258"/>
    </location>
</feature>
<dbReference type="Gene3D" id="3.20.20.70">
    <property type="entry name" value="Aldolase class I"/>
    <property type="match status" value="1"/>
</dbReference>
<name>A0ABD2NVR3_9CUCU</name>
<comment type="cofactor">
    <cofactor evidence="1">
        <name>FMN</name>
        <dbReference type="ChEBI" id="CHEBI:58210"/>
    </cofactor>
</comment>
<comment type="similarity">
    <text evidence="4">Belongs to the FMN-dependent alpha-hydroxy acid dehydrogenase family.</text>
</comment>
<dbReference type="AlphaFoldDB" id="A0ABD2NVR3"/>
<dbReference type="CDD" id="cd02809">
    <property type="entry name" value="alpha_hydroxyacid_oxid_FMN"/>
    <property type="match status" value="1"/>
</dbReference>
<dbReference type="EC" id="1.1.3.15" evidence="2"/>
<dbReference type="EMBL" id="JABFTP020000144">
    <property type="protein sequence ID" value="KAL3282802.1"/>
    <property type="molecule type" value="Genomic_DNA"/>
</dbReference>
<feature type="binding site" evidence="8">
    <location>
        <position position="258"/>
    </location>
    <ligand>
        <name>FMN</name>
        <dbReference type="ChEBI" id="CHEBI:58210"/>
    </ligand>
</feature>
<protein>
    <recommendedName>
        <fullName evidence="2">(S)-2-hydroxy-acid oxidase</fullName>
        <ecNumber evidence="2">1.1.3.15</ecNumber>
    </recommendedName>
</protein>
<dbReference type="PANTHER" id="PTHR10578:SF149">
    <property type="entry name" value="2-HYDROXYACID OXIDASE 2"/>
    <property type="match status" value="1"/>
</dbReference>
<feature type="binding site" evidence="8">
    <location>
        <position position="108"/>
    </location>
    <ligand>
        <name>FMN</name>
        <dbReference type="ChEBI" id="CHEBI:58210"/>
    </ligand>
</feature>
<reference evidence="10 11" key="1">
    <citation type="journal article" date="2021" name="BMC Biol.">
        <title>Horizontally acquired antibacterial genes associated with adaptive radiation of ladybird beetles.</title>
        <authorList>
            <person name="Li H.S."/>
            <person name="Tang X.F."/>
            <person name="Huang Y.H."/>
            <person name="Xu Z.Y."/>
            <person name="Chen M.L."/>
            <person name="Du X.Y."/>
            <person name="Qiu B.Y."/>
            <person name="Chen P.T."/>
            <person name="Zhang W."/>
            <person name="Slipinski A."/>
            <person name="Escalona H.E."/>
            <person name="Waterhouse R.M."/>
            <person name="Zwick A."/>
            <person name="Pang H."/>
        </authorList>
    </citation>
    <scope>NUCLEOTIDE SEQUENCE [LARGE SCALE GENOMIC DNA]</scope>
    <source>
        <strain evidence="10">SYSU2018</strain>
    </source>
</reference>
<accession>A0ABD2NVR3</accession>
<comment type="catalytic activity">
    <reaction evidence="5">
        <text>a (2S)-2-hydroxycarboxylate + O2 = a 2-oxocarboxylate + H2O2</text>
        <dbReference type="Rhea" id="RHEA:16789"/>
        <dbReference type="ChEBI" id="CHEBI:15379"/>
        <dbReference type="ChEBI" id="CHEBI:16240"/>
        <dbReference type="ChEBI" id="CHEBI:35179"/>
        <dbReference type="ChEBI" id="CHEBI:58123"/>
        <dbReference type="EC" id="1.1.3.15"/>
    </reaction>
    <physiologicalReaction direction="left-to-right" evidence="5">
        <dbReference type="Rhea" id="RHEA:16790"/>
    </physiologicalReaction>
</comment>
<comment type="catalytic activity">
    <reaction evidence="6">
        <text>2-hydroxyoctanoate + O2 = 2-oxooctanoate + H2O2</text>
        <dbReference type="Rhea" id="RHEA:67940"/>
        <dbReference type="ChEBI" id="CHEBI:15379"/>
        <dbReference type="ChEBI" id="CHEBI:16240"/>
        <dbReference type="ChEBI" id="CHEBI:133514"/>
        <dbReference type="ChEBI" id="CHEBI:176689"/>
    </reaction>
    <physiologicalReaction direction="left-to-right" evidence="6">
        <dbReference type="Rhea" id="RHEA:67941"/>
    </physiologicalReaction>
</comment>
<comment type="caution">
    <text evidence="10">The sequence shown here is derived from an EMBL/GenBank/DDBJ whole genome shotgun (WGS) entry which is preliminary data.</text>
</comment>
<proteinExistence type="inferred from homology"/>
<dbReference type="SUPFAM" id="SSF51395">
    <property type="entry name" value="FMN-linked oxidoreductases"/>
    <property type="match status" value="1"/>
</dbReference>
<evidence type="ECO:0000256" key="8">
    <source>
        <dbReference type="PIRSR" id="PIRSR000138-2"/>
    </source>
</evidence>
<dbReference type="InterPro" id="IPR012133">
    <property type="entry name" value="Alpha-hydoxy_acid_DH_FMN"/>
</dbReference>
<keyword evidence="8" id="KW-0288">FMN</keyword>
<feature type="binding site" evidence="8">
    <location>
        <begin position="79"/>
        <end position="81"/>
    </location>
    <ligand>
        <name>FMN</name>
        <dbReference type="ChEBI" id="CHEBI:58210"/>
    </ligand>
</feature>
<dbReference type="FunFam" id="3.20.20.70:FF:000056">
    <property type="entry name" value="hydroxyacid oxidase 2"/>
    <property type="match status" value="1"/>
</dbReference>
<dbReference type="Proteomes" id="UP001516400">
    <property type="component" value="Unassembled WGS sequence"/>
</dbReference>
<keyword evidence="11" id="KW-1185">Reference proteome</keyword>
<keyword evidence="3" id="KW-0560">Oxidoreductase</keyword>
<dbReference type="InterPro" id="IPR013785">
    <property type="entry name" value="Aldolase_TIM"/>
</dbReference>
<evidence type="ECO:0000256" key="1">
    <source>
        <dbReference type="ARBA" id="ARBA00001917"/>
    </source>
</evidence>
<dbReference type="GO" id="GO:0005777">
    <property type="term" value="C:peroxisome"/>
    <property type="evidence" value="ECO:0007669"/>
    <property type="project" value="UniProtKB-ARBA"/>
</dbReference>